<dbReference type="HOGENOM" id="CLU_2834042_0_0_1"/>
<dbReference type="EMBL" id="CAQQ02376733">
    <property type="status" value="NOT_ANNOTATED_CDS"/>
    <property type="molecule type" value="Genomic_DNA"/>
</dbReference>
<reference evidence="2" key="1">
    <citation type="submission" date="2013-02" db="EMBL/GenBank/DDBJ databases">
        <authorList>
            <person name="Hughes D."/>
        </authorList>
    </citation>
    <scope>NUCLEOTIDE SEQUENCE</scope>
    <source>
        <strain>Durham</strain>
        <strain evidence="2">NC isolate 2 -- Noor lab</strain>
    </source>
</reference>
<name>T1GXQ2_MEGSC</name>
<sequence>MDARNDAKKTYHLFLQTLPFKIGYLVVEDAFRLTIKDFSGYVSDDDPIKSLIDKLSSDYGVLGFDC</sequence>
<reference evidence="1" key="2">
    <citation type="submission" date="2015-06" db="UniProtKB">
        <authorList>
            <consortium name="EnsemblMetazoa"/>
        </authorList>
    </citation>
    <scope>IDENTIFICATION</scope>
</reference>
<dbReference type="Proteomes" id="UP000015102">
    <property type="component" value="Unassembled WGS sequence"/>
</dbReference>
<accession>T1GXQ2</accession>
<organism evidence="1 2">
    <name type="scientific">Megaselia scalaris</name>
    <name type="common">Humpbacked fly</name>
    <name type="synonym">Phora scalaris</name>
    <dbReference type="NCBI Taxonomy" id="36166"/>
    <lineage>
        <taxon>Eukaryota</taxon>
        <taxon>Metazoa</taxon>
        <taxon>Ecdysozoa</taxon>
        <taxon>Arthropoda</taxon>
        <taxon>Hexapoda</taxon>
        <taxon>Insecta</taxon>
        <taxon>Pterygota</taxon>
        <taxon>Neoptera</taxon>
        <taxon>Endopterygota</taxon>
        <taxon>Diptera</taxon>
        <taxon>Brachycera</taxon>
        <taxon>Muscomorpha</taxon>
        <taxon>Platypezoidea</taxon>
        <taxon>Phoridae</taxon>
        <taxon>Megaseliini</taxon>
        <taxon>Megaselia</taxon>
    </lineage>
</organism>
<evidence type="ECO:0000313" key="1">
    <source>
        <dbReference type="EnsemblMetazoa" id="MESCA008606-PA"/>
    </source>
</evidence>
<keyword evidence="2" id="KW-1185">Reference proteome</keyword>
<dbReference type="EMBL" id="CAQQ02376734">
    <property type="status" value="NOT_ANNOTATED_CDS"/>
    <property type="molecule type" value="Genomic_DNA"/>
</dbReference>
<dbReference type="AlphaFoldDB" id="T1GXQ2"/>
<evidence type="ECO:0000313" key="2">
    <source>
        <dbReference type="Proteomes" id="UP000015102"/>
    </source>
</evidence>
<dbReference type="EnsemblMetazoa" id="MESCA008606-RA">
    <property type="protein sequence ID" value="MESCA008606-PA"/>
    <property type="gene ID" value="MESCA008606"/>
</dbReference>
<proteinExistence type="predicted"/>
<protein>
    <submittedName>
        <fullName evidence="1">Uncharacterized protein</fullName>
    </submittedName>
</protein>